<dbReference type="GO" id="GO:0000432">
    <property type="term" value="P:positive regulation of transcription from RNA polymerase II promoter by glucose"/>
    <property type="evidence" value="ECO:0007669"/>
    <property type="project" value="TreeGrafter"/>
</dbReference>
<dbReference type="EMBL" id="KB446535">
    <property type="protein sequence ID" value="EME48482.1"/>
    <property type="molecule type" value="Genomic_DNA"/>
</dbReference>
<evidence type="ECO:0000256" key="1">
    <source>
        <dbReference type="SAM" id="MobiDB-lite"/>
    </source>
</evidence>
<organism evidence="2 3">
    <name type="scientific">Dothistroma septosporum (strain NZE10 / CBS 128990)</name>
    <name type="common">Red band needle blight fungus</name>
    <name type="synonym">Mycosphaerella pini</name>
    <dbReference type="NCBI Taxonomy" id="675120"/>
    <lineage>
        <taxon>Eukaryota</taxon>
        <taxon>Fungi</taxon>
        <taxon>Dikarya</taxon>
        <taxon>Ascomycota</taxon>
        <taxon>Pezizomycotina</taxon>
        <taxon>Dothideomycetes</taxon>
        <taxon>Dothideomycetidae</taxon>
        <taxon>Mycosphaerellales</taxon>
        <taxon>Mycosphaerellaceae</taxon>
        <taxon>Dothistroma</taxon>
    </lineage>
</organism>
<reference evidence="3" key="1">
    <citation type="journal article" date="2012" name="PLoS Genet.">
        <title>The genomes of the fungal plant pathogens Cladosporium fulvum and Dothistroma septosporum reveal adaptation to different hosts and lifestyles but also signatures of common ancestry.</title>
        <authorList>
            <person name="de Wit P.J.G.M."/>
            <person name="van der Burgt A."/>
            <person name="Oekmen B."/>
            <person name="Stergiopoulos I."/>
            <person name="Abd-Elsalam K.A."/>
            <person name="Aerts A.L."/>
            <person name="Bahkali A.H."/>
            <person name="Beenen H.G."/>
            <person name="Chettri P."/>
            <person name="Cox M.P."/>
            <person name="Datema E."/>
            <person name="de Vries R.P."/>
            <person name="Dhillon B."/>
            <person name="Ganley A.R."/>
            <person name="Griffiths S.A."/>
            <person name="Guo Y."/>
            <person name="Hamelin R.C."/>
            <person name="Henrissat B."/>
            <person name="Kabir M.S."/>
            <person name="Jashni M.K."/>
            <person name="Kema G."/>
            <person name="Klaubauf S."/>
            <person name="Lapidus A."/>
            <person name="Levasseur A."/>
            <person name="Lindquist E."/>
            <person name="Mehrabi R."/>
            <person name="Ohm R.A."/>
            <person name="Owen T.J."/>
            <person name="Salamov A."/>
            <person name="Schwelm A."/>
            <person name="Schijlen E."/>
            <person name="Sun H."/>
            <person name="van den Burg H.A."/>
            <person name="van Ham R.C.H.J."/>
            <person name="Zhang S."/>
            <person name="Goodwin S.B."/>
            <person name="Grigoriev I.V."/>
            <person name="Collemare J."/>
            <person name="Bradshaw R.E."/>
        </authorList>
    </citation>
    <scope>NUCLEOTIDE SEQUENCE [LARGE SCALE GENOMIC DNA]</scope>
    <source>
        <strain evidence="3">NZE10 / CBS 128990</strain>
    </source>
</reference>
<feature type="region of interest" description="Disordered" evidence="1">
    <location>
        <begin position="190"/>
        <end position="214"/>
    </location>
</feature>
<dbReference type="OMA" id="EDWATMG"/>
<dbReference type="PANTHER" id="PTHR28164:SF1">
    <property type="entry name" value="PROTEIN STB3"/>
    <property type="match status" value="1"/>
</dbReference>
<gene>
    <name evidence="2" type="ORF">DOTSEDRAFT_141555</name>
</gene>
<dbReference type="eggNOG" id="ENOG502QW7S">
    <property type="taxonomic scope" value="Eukaryota"/>
</dbReference>
<dbReference type="OrthoDB" id="5391991at2759"/>
<dbReference type="PANTHER" id="PTHR28164">
    <property type="entry name" value="PROTEIN STB3"/>
    <property type="match status" value="1"/>
</dbReference>
<dbReference type="Proteomes" id="UP000016933">
    <property type="component" value="Unassembled WGS sequence"/>
</dbReference>
<dbReference type="GO" id="GO:0005634">
    <property type="term" value="C:nucleus"/>
    <property type="evidence" value="ECO:0007669"/>
    <property type="project" value="TreeGrafter"/>
</dbReference>
<dbReference type="Pfam" id="PF10330">
    <property type="entry name" value="Stb3"/>
    <property type="match status" value="1"/>
</dbReference>
<keyword evidence="3" id="KW-1185">Reference proteome</keyword>
<evidence type="ECO:0000313" key="2">
    <source>
        <dbReference type="EMBL" id="EME48482.1"/>
    </source>
</evidence>
<protein>
    <recommendedName>
        <fullName evidence="4">Sin3 binding protein</fullName>
    </recommendedName>
</protein>
<accession>N1PYH4</accession>
<dbReference type="HOGENOM" id="CLU_037235_0_0_1"/>
<evidence type="ECO:0008006" key="4">
    <source>
        <dbReference type="Google" id="ProtNLM"/>
    </source>
</evidence>
<name>N1PYH4_DOTSN</name>
<reference evidence="2 3" key="2">
    <citation type="journal article" date="2012" name="PLoS Pathog.">
        <title>Diverse lifestyles and strategies of plant pathogenesis encoded in the genomes of eighteen Dothideomycetes fungi.</title>
        <authorList>
            <person name="Ohm R.A."/>
            <person name="Feau N."/>
            <person name="Henrissat B."/>
            <person name="Schoch C.L."/>
            <person name="Horwitz B.A."/>
            <person name="Barry K.W."/>
            <person name="Condon B.J."/>
            <person name="Copeland A.C."/>
            <person name="Dhillon B."/>
            <person name="Glaser F."/>
            <person name="Hesse C.N."/>
            <person name="Kosti I."/>
            <person name="LaButti K."/>
            <person name="Lindquist E.A."/>
            <person name="Lucas S."/>
            <person name="Salamov A.A."/>
            <person name="Bradshaw R.E."/>
            <person name="Ciuffetti L."/>
            <person name="Hamelin R.C."/>
            <person name="Kema G.H.J."/>
            <person name="Lawrence C."/>
            <person name="Scott J.A."/>
            <person name="Spatafora J.W."/>
            <person name="Turgeon B.G."/>
            <person name="de Wit P.J.G.M."/>
            <person name="Zhong S."/>
            <person name="Goodwin S.B."/>
            <person name="Grigoriev I.V."/>
        </authorList>
    </citation>
    <scope>NUCLEOTIDE SEQUENCE [LARGE SCALE GENOMIC DNA]</scope>
    <source>
        <strain evidence="3">NZE10 / CBS 128990</strain>
    </source>
</reference>
<dbReference type="GO" id="GO:0043565">
    <property type="term" value="F:sequence-specific DNA binding"/>
    <property type="evidence" value="ECO:0007669"/>
    <property type="project" value="TreeGrafter"/>
</dbReference>
<feature type="region of interest" description="Disordered" evidence="1">
    <location>
        <begin position="77"/>
        <end position="96"/>
    </location>
</feature>
<sequence>MAHVSSLAMALASQTSSLAIPKMRNAGDYSGTANYEKAASALLTPPNSISPELAAFPNHASAMSPPLMDISEEMDLEDRHDPPNEELQQSGMPLSRGALSNLDDAVTITPSMLAKHHLPGIMLGNGPRPIRYVMGELCQTVPGFSRIPPAKARRIVVAALESRQGGGLDGNVEFCKTGWGRWDAHIKGSSRDSAVGSFNEGHLSPPRSERSYAVSHDDSGVHMPAVHMHGKHRDHYSGGSWTEHSLREEDEFDMDDMDPLEAAADKMSLDGESDSDSLDEETDDEDWAAVGVDALRKASLPTSNAPLQPVRAVSIPYNGRFAQKSWQRRPSNNNFNHSSQSTSLPFGNGFNTITPAMQTPEENEAIAALIKMGSM</sequence>
<proteinExistence type="predicted"/>
<dbReference type="AlphaFoldDB" id="N1PYH4"/>
<evidence type="ECO:0000313" key="3">
    <source>
        <dbReference type="Proteomes" id="UP000016933"/>
    </source>
</evidence>
<dbReference type="STRING" id="675120.N1PYH4"/>
<dbReference type="InterPro" id="IPR018818">
    <property type="entry name" value="Stb3"/>
</dbReference>